<sequence length="136" mass="15871">MKTFLYRSFIGIIFGGFLHVLLVCIGIISTNAETINAESFGKNAAGMMICSWFFTVTPLYFEIRKWNLIQQTMLHFLTVCVLFFLVSFTIGWIPVSISIIIKQLLIFLAIYIVSWTLFFLYFKYQTKILNENLKRL</sequence>
<keyword evidence="1" id="KW-0472">Membrane</keyword>
<dbReference type="OrthoDB" id="2735472at2"/>
<keyword evidence="3" id="KW-1185">Reference proteome</keyword>
<feature type="transmembrane region" description="Helical" evidence="1">
    <location>
        <begin position="12"/>
        <end position="32"/>
    </location>
</feature>
<protein>
    <submittedName>
        <fullName evidence="2">DUF3021 domain-containing protein</fullName>
    </submittedName>
</protein>
<proteinExistence type="predicted"/>
<keyword evidence="1" id="KW-0812">Transmembrane</keyword>
<gene>
    <name evidence="2" type="ORF">CYL18_07590</name>
</gene>
<feature type="transmembrane region" description="Helical" evidence="1">
    <location>
        <begin position="44"/>
        <end position="61"/>
    </location>
</feature>
<feature type="transmembrane region" description="Helical" evidence="1">
    <location>
        <begin position="73"/>
        <end position="93"/>
    </location>
</feature>
<dbReference type="Proteomes" id="UP000239663">
    <property type="component" value="Unassembled WGS sequence"/>
</dbReference>
<evidence type="ECO:0000256" key="1">
    <source>
        <dbReference type="SAM" id="Phobius"/>
    </source>
</evidence>
<accession>A0A2S7N147</accession>
<comment type="caution">
    <text evidence="2">The sequence shown here is derived from an EMBL/GenBank/DDBJ whole genome shotgun (WGS) entry which is preliminary data.</text>
</comment>
<dbReference type="InterPro" id="IPR021560">
    <property type="entry name" value="DUF3021"/>
</dbReference>
<keyword evidence="1" id="KW-1133">Transmembrane helix</keyword>
<reference evidence="2 3" key="1">
    <citation type="submission" date="2017-12" db="EMBL/GenBank/DDBJ databases">
        <title>Taxonomic description and draft genome of Pradoshia cofamensis Gen. nov., sp. nov., a thermotolerant bacillale isolated from anterior gut of earthworm Eisenia fetida.</title>
        <authorList>
            <person name="Saha T."/>
            <person name="Chakraborty R."/>
        </authorList>
    </citation>
    <scope>NUCLEOTIDE SEQUENCE [LARGE SCALE GENOMIC DNA]</scope>
    <source>
        <strain evidence="2 3">EAG3</strain>
    </source>
</reference>
<dbReference type="RefSeq" id="WP_104848890.1">
    <property type="nucleotide sequence ID" value="NZ_PKOZ01000003.1"/>
</dbReference>
<evidence type="ECO:0000313" key="2">
    <source>
        <dbReference type="EMBL" id="PQD95746.1"/>
    </source>
</evidence>
<dbReference type="EMBL" id="PKOZ01000003">
    <property type="protein sequence ID" value="PQD95746.1"/>
    <property type="molecule type" value="Genomic_DNA"/>
</dbReference>
<dbReference type="AlphaFoldDB" id="A0A2S7N147"/>
<evidence type="ECO:0000313" key="3">
    <source>
        <dbReference type="Proteomes" id="UP000239663"/>
    </source>
</evidence>
<dbReference type="Pfam" id="PF11457">
    <property type="entry name" value="DUF3021"/>
    <property type="match status" value="1"/>
</dbReference>
<feature type="transmembrane region" description="Helical" evidence="1">
    <location>
        <begin position="99"/>
        <end position="122"/>
    </location>
</feature>
<organism evidence="2 3">
    <name type="scientific">Pradoshia eiseniae</name>
    <dbReference type="NCBI Taxonomy" id="2064768"/>
    <lineage>
        <taxon>Bacteria</taxon>
        <taxon>Bacillati</taxon>
        <taxon>Bacillota</taxon>
        <taxon>Bacilli</taxon>
        <taxon>Bacillales</taxon>
        <taxon>Bacillaceae</taxon>
        <taxon>Pradoshia</taxon>
    </lineage>
</organism>
<name>A0A2S7N147_9BACI</name>